<dbReference type="PROSITE" id="PS51724">
    <property type="entry name" value="SPOR"/>
    <property type="match status" value="1"/>
</dbReference>
<dbReference type="Gene3D" id="3.30.70.1070">
    <property type="entry name" value="Sporulation related repeat"/>
    <property type="match status" value="1"/>
</dbReference>
<gene>
    <name evidence="3" type="ORF">F0919_00180</name>
</gene>
<name>A0A5M6CLW9_9BACT</name>
<dbReference type="Pfam" id="PF05036">
    <property type="entry name" value="SPOR"/>
    <property type="match status" value="1"/>
</dbReference>
<accession>A0A5M6CLW9</accession>
<dbReference type="InterPro" id="IPR036680">
    <property type="entry name" value="SPOR-like_sf"/>
</dbReference>
<feature type="chain" id="PRO_5024439516" evidence="1">
    <location>
        <begin position="19"/>
        <end position="150"/>
    </location>
</feature>
<dbReference type="EMBL" id="VWSH01000001">
    <property type="protein sequence ID" value="KAA5536124.1"/>
    <property type="molecule type" value="Genomic_DNA"/>
</dbReference>
<evidence type="ECO:0000256" key="1">
    <source>
        <dbReference type="SAM" id="SignalP"/>
    </source>
</evidence>
<evidence type="ECO:0000313" key="4">
    <source>
        <dbReference type="Proteomes" id="UP000323632"/>
    </source>
</evidence>
<dbReference type="InterPro" id="IPR007730">
    <property type="entry name" value="SPOR-like_dom"/>
</dbReference>
<evidence type="ECO:0000313" key="3">
    <source>
        <dbReference type="EMBL" id="KAA5536124.1"/>
    </source>
</evidence>
<dbReference type="AlphaFoldDB" id="A0A5M6CLW9"/>
<dbReference type="Proteomes" id="UP000323632">
    <property type="component" value="Unassembled WGS sequence"/>
</dbReference>
<protein>
    <submittedName>
        <fullName evidence="3">SPOR domain-containing protein</fullName>
    </submittedName>
</protein>
<sequence>MKHLFTLLFLLISLMGKAQTSHDAASDSVTVHINADPRLALIVNKPVQKSGFVGKIRGFRVQIYNGNDRKKANQSKLDFMKAFPGVRSYLIYNNPQFRVRVGDFKTRGEAMQLFNKASLKFNPCMIVPDVINYATPRKPTSATETSGSDD</sequence>
<feature type="domain" description="SPOR" evidence="2">
    <location>
        <begin position="53"/>
        <end position="133"/>
    </location>
</feature>
<reference evidence="3 4" key="1">
    <citation type="submission" date="2019-09" db="EMBL/GenBank/DDBJ databases">
        <title>Genome sequence and assembly of Taibaiella sp.</title>
        <authorList>
            <person name="Chhetri G."/>
        </authorList>
    </citation>
    <scope>NUCLEOTIDE SEQUENCE [LARGE SCALE GENOMIC DNA]</scope>
    <source>
        <strain evidence="3 4">KVB11</strain>
    </source>
</reference>
<comment type="caution">
    <text evidence="3">The sequence shown here is derived from an EMBL/GenBank/DDBJ whole genome shotgun (WGS) entry which is preliminary data.</text>
</comment>
<evidence type="ECO:0000259" key="2">
    <source>
        <dbReference type="PROSITE" id="PS51724"/>
    </source>
</evidence>
<dbReference type="SUPFAM" id="SSF110997">
    <property type="entry name" value="Sporulation related repeat"/>
    <property type="match status" value="1"/>
</dbReference>
<keyword evidence="4" id="KW-1185">Reference proteome</keyword>
<dbReference type="GO" id="GO:0042834">
    <property type="term" value="F:peptidoglycan binding"/>
    <property type="evidence" value="ECO:0007669"/>
    <property type="project" value="InterPro"/>
</dbReference>
<proteinExistence type="predicted"/>
<organism evidence="3 4">
    <name type="scientific">Taibaiella lutea</name>
    <dbReference type="NCBI Taxonomy" id="2608001"/>
    <lineage>
        <taxon>Bacteria</taxon>
        <taxon>Pseudomonadati</taxon>
        <taxon>Bacteroidota</taxon>
        <taxon>Chitinophagia</taxon>
        <taxon>Chitinophagales</taxon>
        <taxon>Chitinophagaceae</taxon>
        <taxon>Taibaiella</taxon>
    </lineage>
</organism>
<keyword evidence="1" id="KW-0732">Signal</keyword>
<dbReference type="RefSeq" id="WP_150030697.1">
    <property type="nucleotide sequence ID" value="NZ_VWSH01000001.1"/>
</dbReference>
<feature type="signal peptide" evidence="1">
    <location>
        <begin position="1"/>
        <end position="18"/>
    </location>
</feature>